<proteinExistence type="predicted"/>
<sequence>MAGAGLSRGRLAIVLVLLVGVICLGQRIGLISHCGQPAYTMQFAEPGDSTGGEGCSLSEQLLTKFWDHPDSLLLGLVALLSWWLAPPRRHGRRPLPPPEPVPEYRRHLLLCVFRE</sequence>
<comment type="caution">
    <text evidence="1">The sequence shown here is derived from an EMBL/GenBank/DDBJ whole genome shotgun (WGS) entry which is preliminary data.</text>
</comment>
<dbReference type="EMBL" id="NBIM01000007">
    <property type="protein sequence ID" value="OXY80778.1"/>
    <property type="molecule type" value="Genomic_DNA"/>
</dbReference>
<dbReference type="AlphaFoldDB" id="A0A233RBL0"/>
<name>A0A233RBL0_9GAMM</name>
<dbReference type="RefSeq" id="WP_094201666.1">
    <property type="nucleotide sequence ID" value="NZ_NBIM01000007.1"/>
</dbReference>
<accession>A0A233RBL0</accession>
<dbReference type="OrthoDB" id="5600935at2"/>
<evidence type="ECO:0000313" key="2">
    <source>
        <dbReference type="Proteomes" id="UP000242757"/>
    </source>
</evidence>
<keyword evidence="2" id="KW-1185">Reference proteome</keyword>
<evidence type="ECO:0000313" key="1">
    <source>
        <dbReference type="EMBL" id="OXY80778.1"/>
    </source>
</evidence>
<dbReference type="Proteomes" id="UP000242757">
    <property type="component" value="Unassembled WGS sequence"/>
</dbReference>
<reference evidence="1 2" key="1">
    <citation type="submission" date="2017-08" db="EMBL/GenBank/DDBJ databases">
        <title>A Genome Sequence of Oceanimonas doudoroffii ATCC 27123T.</title>
        <authorList>
            <person name="Brennan M.A."/>
            <person name="Maclea K.S."/>
            <person name="Mcclelland W.D."/>
            <person name="Trachtenberg A.M."/>
        </authorList>
    </citation>
    <scope>NUCLEOTIDE SEQUENCE [LARGE SCALE GENOMIC DNA]</scope>
    <source>
        <strain evidence="1 2">ATCC 27123</strain>
    </source>
</reference>
<protein>
    <submittedName>
        <fullName evidence="1">Uncharacterized protein</fullName>
    </submittedName>
</protein>
<gene>
    <name evidence="1" type="ORF">B6S08_15210</name>
</gene>
<organism evidence="1 2">
    <name type="scientific">Oceanimonas doudoroffii</name>
    <dbReference type="NCBI Taxonomy" id="84158"/>
    <lineage>
        <taxon>Bacteria</taxon>
        <taxon>Pseudomonadati</taxon>
        <taxon>Pseudomonadota</taxon>
        <taxon>Gammaproteobacteria</taxon>
        <taxon>Aeromonadales</taxon>
        <taxon>Aeromonadaceae</taxon>
        <taxon>Oceanimonas</taxon>
    </lineage>
</organism>